<gene>
    <name evidence="1" type="ORF">MENTE1834_LOCUS7712</name>
</gene>
<proteinExistence type="predicted"/>
<dbReference type="EMBL" id="CAVMJV010000005">
    <property type="protein sequence ID" value="CAK5032038.1"/>
    <property type="molecule type" value="Genomic_DNA"/>
</dbReference>
<sequence>MSYHLLIFHQGTSDRTVTYYRQYFSVFWLYFVIMGILLVFSIGMTVLNEIPITTRH</sequence>
<name>A0ACB0Y5J7_MELEN</name>
<comment type="caution">
    <text evidence="1">The sequence shown here is derived from an EMBL/GenBank/DDBJ whole genome shotgun (WGS) entry which is preliminary data.</text>
</comment>
<accession>A0ACB0Y5J7</accession>
<protein>
    <submittedName>
        <fullName evidence="1">Uncharacterized protein</fullName>
    </submittedName>
</protein>
<keyword evidence="2" id="KW-1185">Reference proteome</keyword>
<organism evidence="1 2">
    <name type="scientific">Meloidogyne enterolobii</name>
    <name type="common">Root-knot nematode worm</name>
    <name type="synonym">Meloidogyne mayaguensis</name>
    <dbReference type="NCBI Taxonomy" id="390850"/>
    <lineage>
        <taxon>Eukaryota</taxon>
        <taxon>Metazoa</taxon>
        <taxon>Ecdysozoa</taxon>
        <taxon>Nematoda</taxon>
        <taxon>Chromadorea</taxon>
        <taxon>Rhabditida</taxon>
        <taxon>Tylenchina</taxon>
        <taxon>Tylenchomorpha</taxon>
        <taxon>Tylenchoidea</taxon>
        <taxon>Meloidogynidae</taxon>
        <taxon>Meloidogyninae</taxon>
        <taxon>Meloidogyne</taxon>
    </lineage>
</organism>
<reference evidence="1" key="1">
    <citation type="submission" date="2023-11" db="EMBL/GenBank/DDBJ databases">
        <authorList>
            <person name="Poullet M."/>
        </authorList>
    </citation>
    <scope>NUCLEOTIDE SEQUENCE</scope>
    <source>
        <strain evidence="1">E1834</strain>
    </source>
</reference>
<evidence type="ECO:0000313" key="1">
    <source>
        <dbReference type="EMBL" id="CAK5032038.1"/>
    </source>
</evidence>
<dbReference type="Proteomes" id="UP001497535">
    <property type="component" value="Unassembled WGS sequence"/>
</dbReference>
<evidence type="ECO:0000313" key="2">
    <source>
        <dbReference type="Proteomes" id="UP001497535"/>
    </source>
</evidence>